<name>A0A955I5B0_9BACT</name>
<feature type="signal peptide" evidence="3">
    <location>
        <begin position="1"/>
        <end position="26"/>
    </location>
</feature>
<dbReference type="InterPro" id="IPR013783">
    <property type="entry name" value="Ig-like_fold"/>
</dbReference>
<dbReference type="SUPFAM" id="SSF49313">
    <property type="entry name" value="Cadherin-like"/>
    <property type="match status" value="1"/>
</dbReference>
<evidence type="ECO:0000313" key="4">
    <source>
        <dbReference type="EMBL" id="MCA9378836.1"/>
    </source>
</evidence>
<comment type="caution">
    <text evidence="4">The sequence shown here is derived from an EMBL/GenBank/DDBJ whole genome shotgun (WGS) entry which is preliminary data.</text>
</comment>
<sequence length="599" mass="64311">MKLLRKNTILGVGLLLLLAPLMPALAASQLLADPNDYFQVYSPGPESRVTGSSSVAWQVTDADSGNIPFQINLKDVGSCSVVQHNLASGTVPSSANQISTNWNSAAYADGAYCIEVCVNLHLGADPYISCNARTIYIRNTNHAPQILTNPGSPVIQTTQAWSHDVNAIDADGDSLSYALAAAPGFVTINSVNGVIAVNAAAKPVGSYSITVNVTDSFGATTQQTFTLTVIAPSAPAPENQTSDGQTPVTLEITSPNASSEFWGTANQLSWELSGTSRVTSLSIYYAANSGEWVKLVDLGKTETKYVWDVSEIVPGDYQVMLVARLNDGSEVTTTSPTFKIINTPSQQTDKPVIYDVLPSDGSEIRDTKPSISGKYLPAIGHEIIPATFKLTIDGTEHSDKCEATNMGFKCQLDNELASGEHQLQVSVDDTSAQTASHSWSFQITGQTSAADQEQTVNVLGQTLAYRSLIWVLVICCALLFLLIVPWLLYRLWKNRDEDDAKVDDSAWQYTTSNPDNPTQPNVEVNYVYPGVIENNSEVADQTSRELAELGIAPQVAAQTEPSWLAPEDSKPSNITVNVGVPEPSETESGSFGYASRVDD</sequence>
<dbReference type="EMBL" id="JAGQLI010000014">
    <property type="protein sequence ID" value="MCA9378836.1"/>
    <property type="molecule type" value="Genomic_DNA"/>
</dbReference>
<protein>
    <recommendedName>
        <fullName evidence="6">Cadherin repeat domain-containing protein</fullName>
    </recommendedName>
</protein>
<keyword evidence="2" id="KW-1133">Transmembrane helix</keyword>
<feature type="transmembrane region" description="Helical" evidence="2">
    <location>
        <begin position="468"/>
        <end position="489"/>
    </location>
</feature>
<keyword evidence="3" id="KW-0732">Signal</keyword>
<feature type="region of interest" description="Disordered" evidence="1">
    <location>
        <begin position="560"/>
        <end position="599"/>
    </location>
</feature>
<dbReference type="Proteomes" id="UP000760819">
    <property type="component" value="Unassembled WGS sequence"/>
</dbReference>
<dbReference type="Pfam" id="PF05345">
    <property type="entry name" value="He_PIG"/>
    <property type="match status" value="1"/>
</dbReference>
<gene>
    <name evidence="4" type="ORF">KC640_00250</name>
</gene>
<keyword evidence="2" id="KW-0812">Transmembrane</keyword>
<dbReference type="GO" id="GO:0016020">
    <property type="term" value="C:membrane"/>
    <property type="evidence" value="ECO:0007669"/>
    <property type="project" value="InterPro"/>
</dbReference>
<evidence type="ECO:0000256" key="3">
    <source>
        <dbReference type="SAM" id="SignalP"/>
    </source>
</evidence>
<proteinExistence type="predicted"/>
<keyword evidence="2" id="KW-0472">Membrane</keyword>
<evidence type="ECO:0000256" key="1">
    <source>
        <dbReference type="SAM" id="MobiDB-lite"/>
    </source>
</evidence>
<dbReference type="GO" id="GO:0005509">
    <property type="term" value="F:calcium ion binding"/>
    <property type="evidence" value="ECO:0007669"/>
    <property type="project" value="InterPro"/>
</dbReference>
<evidence type="ECO:0008006" key="6">
    <source>
        <dbReference type="Google" id="ProtNLM"/>
    </source>
</evidence>
<evidence type="ECO:0000313" key="5">
    <source>
        <dbReference type="Proteomes" id="UP000760819"/>
    </source>
</evidence>
<dbReference type="InterPro" id="IPR015919">
    <property type="entry name" value="Cadherin-like_sf"/>
</dbReference>
<reference evidence="4" key="1">
    <citation type="submission" date="2020-04" db="EMBL/GenBank/DDBJ databases">
        <authorList>
            <person name="Zhang T."/>
        </authorList>
    </citation>
    <scope>NUCLEOTIDE SEQUENCE</scope>
    <source>
        <strain evidence="4">HKST-UBA12</strain>
    </source>
</reference>
<reference evidence="4" key="2">
    <citation type="journal article" date="2021" name="Microbiome">
        <title>Successional dynamics and alternative stable states in a saline activated sludge microbial community over 9 years.</title>
        <authorList>
            <person name="Wang Y."/>
            <person name="Ye J."/>
            <person name="Ju F."/>
            <person name="Liu L."/>
            <person name="Boyd J.A."/>
            <person name="Deng Y."/>
            <person name="Parks D.H."/>
            <person name="Jiang X."/>
            <person name="Yin X."/>
            <person name="Woodcroft B.J."/>
            <person name="Tyson G.W."/>
            <person name="Hugenholtz P."/>
            <person name="Polz M.F."/>
            <person name="Zhang T."/>
        </authorList>
    </citation>
    <scope>NUCLEOTIDE SEQUENCE</scope>
    <source>
        <strain evidence="4">HKST-UBA12</strain>
    </source>
</reference>
<dbReference type="Gene3D" id="2.60.40.10">
    <property type="entry name" value="Immunoglobulins"/>
    <property type="match status" value="2"/>
</dbReference>
<dbReference type="AlphaFoldDB" id="A0A955I5B0"/>
<accession>A0A955I5B0</accession>
<evidence type="ECO:0000256" key="2">
    <source>
        <dbReference type="SAM" id="Phobius"/>
    </source>
</evidence>
<feature type="chain" id="PRO_5037699792" description="Cadherin repeat domain-containing protein" evidence="3">
    <location>
        <begin position="27"/>
        <end position="599"/>
    </location>
</feature>
<organism evidence="4 5">
    <name type="scientific">Candidatus Dojkabacteria bacterium</name>
    <dbReference type="NCBI Taxonomy" id="2099670"/>
    <lineage>
        <taxon>Bacteria</taxon>
        <taxon>Candidatus Dojkabacteria</taxon>
    </lineage>
</organism>